<comment type="similarity">
    <text evidence="2">Belongs to the TRAFAC class translation factor GTPase superfamily. Classic translation factor GTPase family. IF-2 subfamily.</text>
</comment>
<evidence type="ECO:0000256" key="3">
    <source>
        <dbReference type="ARBA" id="ARBA00022540"/>
    </source>
</evidence>
<keyword evidence="3 13" id="KW-0396">Initiation factor</keyword>
<dbReference type="GO" id="GO:0003924">
    <property type="term" value="F:GTPase activity"/>
    <property type="evidence" value="ECO:0007669"/>
    <property type="project" value="InterPro"/>
</dbReference>
<dbReference type="Pfam" id="PF22042">
    <property type="entry name" value="EF-G_D2"/>
    <property type="match status" value="1"/>
</dbReference>
<dbReference type="Pfam" id="PF11987">
    <property type="entry name" value="IF-2"/>
    <property type="match status" value="1"/>
</dbReference>
<evidence type="ECO:0000313" key="14">
    <source>
        <dbReference type="Proteomes" id="UP000030854"/>
    </source>
</evidence>
<evidence type="ECO:0000256" key="10">
    <source>
        <dbReference type="ARBA" id="ARBA00044200"/>
    </source>
</evidence>
<dbReference type="SUPFAM" id="SSF52540">
    <property type="entry name" value="P-loop containing nucleoside triphosphate hydrolases"/>
    <property type="match status" value="1"/>
</dbReference>
<evidence type="ECO:0000256" key="9">
    <source>
        <dbReference type="ARBA" id="ARBA00025162"/>
    </source>
</evidence>
<dbReference type="InterPro" id="IPR009000">
    <property type="entry name" value="Transl_B-barrel_sf"/>
</dbReference>
<sequence length="1162" mass="131982">MKKPNLIKETALCVFCRHRFKKYSSALHIQRKYFKFSHTALQRQKEPDNDPFASTNNFTGATWGISPEVQNETNKVSTGPTEKESNWGSTDDISSWATPIAKEFDNKELAATILSPHKSSESTENWRSIPEDQQAEVRELKLRPFPGPQSSRAGRPTPPPRPLVRRLKPSDNNYQSLNYHNHDIKTKNHAIELNENFSFKHNSNRSQIRRSNLEQSWSLLKRRGVTPVPVLNPVVDRSRDPMAERDREEREANLKNFAVDRKEREREAEFRRFTPLIGHSSFQEDNPPYKKTQENILKPSVENSKSSTLALPHASDVSNGIKSDYMKGSSKEVRYGLENLNLTVTKSSKPLGSWEELDYPASYGQNNMQQFKRNKIEEIYSSKIQEPHEMRYWQLNPEDIWKKNLNFTSDASQPRGSRLKNLLAEQATTRMLPTLPKKTLNSRSVLMPEDTPLEETVEEENEYIIKPKRKKEKKKRGIESRPLYEDEKSKLVGKDRDRARRDARILRDEEEQKDTRLRLEEKMERNRLKAEKRAAKKEAPAPILLPEFITVANLAMAIKIRYEDLATKMKQLGFEEIYPDFILNSENSGLIAMEYKFEPIPDKTEDMDLKPRDPHPNPTELPLRPPIVTIMGHVDHGKTTLLDYLRKSSVAASEHGGITQHIGAFSVRMPTGKMITFLDTPGHAAFLNMRQRGAYVTDIVVLVVAADDGVKPQTMEAIKHAKAAKVPIIVAINKIDKPDINIDKVKLDLARHGVEIEDFGGDTQVVCVSGQTGEGIDKFEETVMALAEILDMRAEVDCPTEGWILEASVKSLGKVATILVRRGTLRPGQVLVAGTTWSRVRVMRNEMGTEISEAGPGFPVEIDGWRDQPIPGDETLQAEDEIKAKRVVDYRIERKERDKLAADMEAINRTRDNLRQQKVLANIAREAEEDEENIGIHQNPPADLSKQKKKSERPSIVYFIVKGDVSGSIEAIKDQISLLKTKEVEPVVLRSGVGKVSKFDIEHAGAAKGYVVSFNQSVSPDIYHLAEGSKVRIFENNIIYALVDSIRTELSNYLPPIISHFVLGEAEIAQIYLINFKGRKRDPIAGCKVRNGLIKRNCKVRVIRQGKNIFEGELSSLKTGKKDVQQVSKGNECGLAFTGGWSEFEVGDLIQHYEERSEKRYL</sequence>
<keyword evidence="8" id="KW-0342">GTP-binding</keyword>
<dbReference type="InterPro" id="IPR000178">
    <property type="entry name" value="TF_IF2_bacterial-like"/>
</dbReference>
<dbReference type="STRING" id="52586.A0A0B1NX58"/>
<evidence type="ECO:0000256" key="5">
    <source>
        <dbReference type="ARBA" id="ARBA00022917"/>
    </source>
</evidence>
<evidence type="ECO:0000256" key="4">
    <source>
        <dbReference type="ARBA" id="ARBA00022741"/>
    </source>
</evidence>
<evidence type="ECO:0000313" key="13">
    <source>
        <dbReference type="EMBL" id="KHJ30563.1"/>
    </source>
</evidence>
<dbReference type="CDD" id="cd01887">
    <property type="entry name" value="IF2_eIF5B"/>
    <property type="match status" value="1"/>
</dbReference>
<dbReference type="EMBL" id="JNVN01003977">
    <property type="protein sequence ID" value="KHJ30563.1"/>
    <property type="molecule type" value="Genomic_DNA"/>
</dbReference>
<dbReference type="NCBIfam" id="TIGR00231">
    <property type="entry name" value="small_GTP"/>
    <property type="match status" value="1"/>
</dbReference>
<feature type="region of interest" description="Disordered" evidence="11">
    <location>
        <begin position="70"/>
        <end position="93"/>
    </location>
</feature>
<evidence type="ECO:0000256" key="1">
    <source>
        <dbReference type="ARBA" id="ARBA00004173"/>
    </source>
</evidence>
<keyword evidence="5" id="KW-0648">Protein biosynthesis</keyword>
<dbReference type="SUPFAM" id="SSF50447">
    <property type="entry name" value="Translation proteins"/>
    <property type="match status" value="2"/>
</dbReference>
<evidence type="ECO:0000259" key="12">
    <source>
        <dbReference type="PROSITE" id="PS51722"/>
    </source>
</evidence>
<dbReference type="HAMAP" id="MF_00100_B">
    <property type="entry name" value="IF_2_B"/>
    <property type="match status" value="1"/>
</dbReference>
<dbReference type="Gene3D" id="3.40.50.10050">
    <property type="entry name" value="Translation initiation factor IF- 2, domain 3"/>
    <property type="match status" value="1"/>
</dbReference>
<comment type="caution">
    <text evidence="13">The sequence shown here is derived from an EMBL/GenBank/DDBJ whole genome shotgun (WGS) entry which is preliminary data.</text>
</comment>
<proteinExistence type="inferred from homology"/>
<dbReference type="InterPro" id="IPR023115">
    <property type="entry name" value="TIF_IF2_dom3"/>
</dbReference>
<dbReference type="FunFam" id="2.40.30.10:FF:000008">
    <property type="entry name" value="Translation initiation factor IF-2"/>
    <property type="match status" value="1"/>
</dbReference>
<dbReference type="PROSITE" id="PS51722">
    <property type="entry name" value="G_TR_2"/>
    <property type="match status" value="1"/>
</dbReference>
<dbReference type="FunFam" id="2.40.30.10:FF:000007">
    <property type="entry name" value="Translation initiation factor IF-2"/>
    <property type="match status" value="1"/>
</dbReference>
<dbReference type="Proteomes" id="UP000030854">
    <property type="component" value="Unassembled WGS sequence"/>
</dbReference>
<dbReference type="Gene3D" id="2.40.30.10">
    <property type="entry name" value="Translation factors"/>
    <property type="match status" value="2"/>
</dbReference>
<dbReference type="InterPro" id="IPR000795">
    <property type="entry name" value="T_Tr_GTP-bd_dom"/>
</dbReference>
<dbReference type="GO" id="GO:0003743">
    <property type="term" value="F:translation initiation factor activity"/>
    <property type="evidence" value="ECO:0007669"/>
    <property type="project" value="UniProtKB-KW"/>
</dbReference>
<dbReference type="InterPro" id="IPR036925">
    <property type="entry name" value="TIF_IF2_dom3_sf"/>
</dbReference>
<dbReference type="CDD" id="cd03692">
    <property type="entry name" value="mtIF2_IVc"/>
    <property type="match status" value="1"/>
</dbReference>
<feature type="region of interest" description="Disordered" evidence="11">
    <location>
        <begin position="928"/>
        <end position="949"/>
    </location>
</feature>
<organism evidence="13 14">
    <name type="scientific">Uncinula necator</name>
    <name type="common">Grape powdery mildew</name>
    <dbReference type="NCBI Taxonomy" id="52586"/>
    <lineage>
        <taxon>Eukaryota</taxon>
        <taxon>Fungi</taxon>
        <taxon>Dikarya</taxon>
        <taxon>Ascomycota</taxon>
        <taxon>Pezizomycotina</taxon>
        <taxon>Leotiomycetes</taxon>
        <taxon>Erysiphales</taxon>
        <taxon>Erysiphaceae</taxon>
        <taxon>Erysiphe</taxon>
    </lineage>
</organism>
<keyword evidence="4" id="KW-0547">Nucleotide-binding</keyword>
<dbReference type="InterPro" id="IPR015760">
    <property type="entry name" value="TIF_IF2"/>
</dbReference>
<keyword evidence="6" id="KW-0809">Transit peptide</keyword>
<keyword evidence="14" id="KW-1185">Reference proteome</keyword>
<feature type="region of interest" description="Disordered" evidence="11">
    <location>
        <begin position="142"/>
        <end position="177"/>
    </location>
</feature>
<evidence type="ECO:0000256" key="7">
    <source>
        <dbReference type="ARBA" id="ARBA00023128"/>
    </source>
</evidence>
<name>A0A0B1NX58_UNCNE</name>
<accession>A0A0B1NX58</accession>
<dbReference type="InterPro" id="IPR027417">
    <property type="entry name" value="P-loop_NTPase"/>
</dbReference>
<dbReference type="FunFam" id="3.40.50.10050:FF:000001">
    <property type="entry name" value="Translation initiation factor IF-2"/>
    <property type="match status" value="1"/>
</dbReference>
<dbReference type="AlphaFoldDB" id="A0A0B1NX58"/>
<dbReference type="GO" id="GO:0005739">
    <property type="term" value="C:mitochondrion"/>
    <property type="evidence" value="ECO:0007669"/>
    <property type="project" value="UniProtKB-SubCell"/>
</dbReference>
<comment type="subcellular location">
    <subcellularLocation>
        <location evidence="1">Mitochondrion</location>
    </subcellularLocation>
</comment>
<dbReference type="GO" id="GO:0005525">
    <property type="term" value="F:GTP binding"/>
    <property type="evidence" value="ECO:0007669"/>
    <property type="project" value="UniProtKB-KW"/>
</dbReference>
<dbReference type="FunFam" id="3.40.50.300:FF:000019">
    <property type="entry name" value="Translation initiation factor IF-2"/>
    <property type="match status" value="1"/>
</dbReference>
<comment type="function">
    <text evidence="9">One of the essential components for the initiation of protein synthesis. Protects formylmethionyl-tRNA from spontaneous hydrolysis and promotes its binding to the 30S ribosomal subunits. Also involved in the hydrolysis of GTP during the formation of the 70S ribosomal complex.</text>
</comment>
<reference evidence="13 14" key="1">
    <citation type="journal article" date="2014" name="BMC Genomics">
        <title>Adaptive genomic structural variation in the grape powdery mildew pathogen, Erysiphe necator.</title>
        <authorList>
            <person name="Jones L."/>
            <person name="Riaz S."/>
            <person name="Morales-Cruz A."/>
            <person name="Amrine K.C."/>
            <person name="McGuire B."/>
            <person name="Gubler W.D."/>
            <person name="Walker M.A."/>
            <person name="Cantu D."/>
        </authorList>
    </citation>
    <scope>NUCLEOTIDE SEQUENCE [LARGE SCALE GENOMIC DNA]</scope>
    <source>
        <strain evidence="14">c</strain>
    </source>
</reference>
<dbReference type="Pfam" id="PF00009">
    <property type="entry name" value="GTP_EFTU"/>
    <property type="match status" value="1"/>
</dbReference>
<evidence type="ECO:0000256" key="8">
    <source>
        <dbReference type="ARBA" id="ARBA00023134"/>
    </source>
</evidence>
<protein>
    <recommendedName>
        <fullName evidence="10">Translation initiation factor IF-2, mitochondrial</fullName>
    </recommendedName>
</protein>
<dbReference type="SUPFAM" id="SSF52156">
    <property type="entry name" value="Initiation factor IF2/eIF5b, domain 3"/>
    <property type="match status" value="1"/>
</dbReference>
<evidence type="ECO:0000256" key="2">
    <source>
        <dbReference type="ARBA" id="ARBA00007733"/>
    </source>
</evidence>
<dbReference type="PANTHER" id="PTHR43381">
    <property type="entry name" value="TRANSLATION INITIATION FACTOR IF-2-RELATED"/>
    <property type="match status" value="1"/>
</dbReference>
<evidence type="ECO:0000256" key="6">
    <source>
        <dbReference type="ARBA" id="ARBA00022946"/>
    </source>
</evidence>
<dbReference type="InterPro" id="IPR053905">
    <property type="entry name" value="EF-G-like_DII"/>
</dbReference>
<dbReference type="HOGENOM" id="CLU_006301_8_0_1"/>
<dbReference type="Gene3D" id="3.40.50.300">
    <property type="entry name" value="P-loop containing nucleotide triphosphate hydrolases"/>
    <property type="match status" value="1"/>
</dbReference>
<keyword evidence="7" id="KW-0496">Mitochondrion</keyword>
<evidence type="ECO:0000256" key="11">
    <source>
        <dbReference type="SAM" id="MobiDB-lite"/>
    </source>
</evidence>
<dbReference type="InterPro" id="IPR044145">
    <property type="entry name" value="IF2_II"/>
</dbReference>
<dbReference type="PANTHER" id="PTHR43381:SF20">
    <property type="entry name" value="TRANSLATION INITIATION FACTOR IF-2, MITOCHONDRIAL"/>
    <property type="match status" value="1"/>
</dbReference>
<gene>
    <name evidence="13" type="ORF">EV44_g2211</name>
</gene>
<dbReference type="InterPro" id="IPR005225">
    <property type="entry name" value="Small_GTP-bd"/>
</dbReference>
<dbReference type="CDD" id="cd03702">
    <property type="entry name" value="IF2_mtIF2_II"/>
    <property type="match status" value="1"/>
</dbReference>
<feature type="domain" description="Tr-type G" evidence="12">
    <location>
        <begin position="623"/>
        <end position="791"/>
    </location>
</feature>